<evidence type="ECO:0000259" key="3">
    <source>
        <dbReference type="Pfam" id="PF00501"/>
    </source>
</evidence>
<dbReference type="PANTHER" id="PTHR43439:SF2">
    <property type="entry name" value="ENZYME, PUTATIVE (JCVI)-RELATED"/>
    <property type="match status" value="1"/>
</dbReference>
<dbReference type="InterPro" id="IPR000873">
    <property type="entry name" value="AMP-dep_synth/lig_dom"/>
</dbReference>
<dbReference type="OrthoDB" id="429813at2759"/>
<dbReference type="InterPro" id="IPR051414">
    <property type="entry name" value="Adenylate-forming_Reductase"/>
</dbReference>
<keyword evidence="5" id="KW-1185">Reference proteome</keyword>
<evidence type="ECO:0000313" key="4">
    <source>
        <dbReference type="EMBL" id="OJD10632.1"/>
    </source>
</evidence>
<dbReference type="VEuPathDB" id="FungiDB:AJ78_08409"/>
<proteinExistence type="predicted"/>
<protein>
    <recommendedName>
        <fullName evidence="3">AMP-dependent synthetase/ligase domain-containing protein</fullName>
    </recommendedName>
</protein>
<gene>
    <name evidence="4" type="ORF">AJ78_08409</name>
</gene>
<evidence type="ECO:0000256" key="2">
    <source>
        <dbReference type="ARBA" id="ARBA00022553"/>
    </source>
</evidence>
<feature type="domain" description="AMP-dependent synthetase/ligase" evidence="3">
    <location>
        <begin position="47"/>
        <end position="344"/>
    </location>
</feature>
<dbReference type="AlphaFoldDB" id="A0A1J9P2N0"/>
<keyword evidence="1" id="KW-0596">Phosphopantetheine</keyword>
<dbReference type="Proteomes" id="UP000182235">
    <property type="component" value="Unassembled WGS sequence"/>
</dbReference>
<sequence length="539" mass="60274">MASSVFPLPGVAHGKRILATVIETRAKDGTNTEPWASVPINEDDLSAGYRDITFQQLNNASNHAAQWLSQAFPTTSEPFQHFAYVGPKDLRYPILAVAAAKLQKVMVLPSTLLTPEAQLRILENTNCKLYLRPAGSTESISNILQEAPHIQQITVPDCEEFFKDDEATPVVYSKTWDEGKDDPWLVYHTSGTTGYPKTVTYSHQMMAMYDTAASLSDFEPHSMHQCAQRRVYTLLPALHLTGMLLSLSVTTFIHATIVMAPPTTPTAQLLIDVFRHGKVDNIVLNPSLIDSLCLSPEGLQLLRDLNCVMYTGAPLSSKSGNLLAPYTHVLPCIGSTEAGDYFYIACDNKDSWDYVSFQKNAGVEFQHHMDDLHELVFIRRPECHLQQIFHLYPDRQFFKTNDLFIEHPEHKGRWKIIGRSDDYIFIANGGGLNASRLEQDIVAHPTVKCALIGGFGRPAPVLLVELISTAEVDDADAFKKSLEPYIEKANEQCHDDVKLSSERLILAKKEKPFVTTLKGNANRMQSLALYEEEIEALFH</sequence>
<dbReference type="STRING" id="1447872.A0A1J9P2N0"/>
<evidence type="ECO:0000313" key="5">
    <source>
        <dbReference type="Proteomes" id="UP000182235"/>
    </source>
</evidence>
<dbReference type="Pfam" id="PF23562">
    <property type="entry name" value="AMP-binding_C_3"/>
    <property type="match status" value="1"/>
</dbReference>
<dbReference type="EMBL" id="LGRN01000736">
    <property type="protein sequence ID" value="OJD10632.1"/>
    <property type="molecule type" value="Genomic_DNA"/>
</dbReference>
<reference evidence="4 5" key="1">
    <citation type="submission" date="2015-07" db="EMBL/GenBank/DDBJ databases">
        <title>Emmonsia species relationships and genome sequence.</title>
        <authorList>
            <consortium name="The Broad Institute Genomics Platform"/>
            <person name="Cuomo C.A."/>
            <person name="Munoz J.F."/>
            <person name="Imamovic A."/>
            <person name="Priest M.E."/>
            <person name="Young S."/>
            <person name="Clay O.K."/>
            <person name="McEwen J.G."/>
        </authorList>
    </citation>
    <scope>NUCLEOTIDE SEQUENCE [LARGE SCALE GENOMIC DNA]</scope>
    <source>
        <strain evidence="4 5">UAMH 9510</strain>
    </source>
</reference>
<dbReference type="PROSITE" id="PS00455">
    <property type="entry name" value="AMP_BINDING"/>
    <property type="match status" value="1"/>
</dbReference>
<name>A0A1J9P2N0_9EURO</name>
<dbReference type="Pfam" id="PF00501">
    <property type="entry name" value="AMP-binding"/>
    <property type="match status" value="1"/>
</dbReference>
<accession>A0A1J9P2N0</accession>
<keyword evidence="2" id="KW-0597">Phosphoprotein</keyword>
<dbReference type="PANTHER" id="PTHR43439">
    <property type="entry name" value="PHENYLACETATE-COENZYME A LIGASE"/>
    <property type="match status" value="1"/>
</dbReference>
<comment type="caution">
    <text evidence="4">The sequence shown here is derived from an EMBL/GenBank/DDBJ whole genome shotgun (WGS) entry which is preliminary data.</text>
</comment>
<organism evidence="4 5">
    <name type="scientific">Emergomyces pasteurianus Ep9510</name>
    <dbReference type="NCBI Taxonomy" id="1447872"/>
    <lineage>
        <taxon>Eukaryota</taxon>
        <taxon>Fungi</taxon>
        <taxon>Dikarya</taxon>
        <taxon>Ascomycota</taxon>
        <taxon>Pezizomycotina</taxon>
        <taxon>Eurotiomycetes</taxon>
        <taxon>Eurotiomycetidae</taxon>
        <taxon>Onygenales</taxon>
        <taxon>Ajellomycetaceae</taxon>
        <taxon>Emergomyces</taxon>
    </lineage>
</organism>
<dbReference type="SUPFAM" id="SSF56801">
    <property type="entry name" value="Acetyl-CoA synthetase-like"/>
    <property type="match status" value="1"/>
</dbReference>
<dbReference type="InterPro" id="IPR020845">
    <property type="entry name" value="AMP-binding_CS"/>
</dbReference>
<dbReference type="InterPro" id="IPR042099">
    <property type="entry name" value="ANL_N_sf"/>
</dbReference>
<evidence type="ECO:0000256" key="1">
    <source>
        <dbReference type="ARBA" id="ARBA00022450"/>
    </source>
</evidence>
<dbReference type="Gene3D" id="3.40.50.12780">
    <property type="entry name" value="N-terminal domain of ligase-like"/>
    <property type="match status" value="1"/>
</dbReference>